<evidence type="ECO:0008006" key="3">
    <source>
        <dbReference type="Google" id="ProtNLM"/>
    </source>
</evidence>
<dbReference type="SUPFAM" id="SSF55729">
    <property type="entry name" value="Acyl-CoA N-acyltransferases (Nat)"/>
    <property type="match status" value="1"/>
</dbReference>
<accession>A0A6N7LKF4</accession>
<dbReference type="AlphaFoldDB" id="A0A6N7LKF4"/>
<name>A0A6N7LKF4_SINTE</name>
<evidence type="ECO:0000313" key="1">
    <source>
        <dbReference type="EMBL" id="MQX17224.1"/>
    </source>
</evidence>
<dbReference type="EMBL" id="WITC01000090">
    <property type="protein sequence ID" value="MQX17224.1"/>
    <property type="molecule type" value="Genomic_DNA"/>
</dbReference>
<protein>
    <recommendedName>
        <fullName evidence="3">GNAT family N-acetyltransferase</fullName>
    </recommendedName>
</protein>
<gene>
    <name evidence="1" type="ORF">GHK62_21390</name>
</gene>
<sequence>MSDIRPLEAADIPAVAGLFQKVFRNGKTTPPGFIDYLRQLYLESPGCDPEISPLVHVNGGGRVSGFVGVNALPMTFNGRRLRAAICGSLMVEGHESDPLAGARLLKAFLAGPQDLSFSETASEVSTQMWTKLRGIALPQYSLEWIRVVRPSAFALDLVASRVRPARLLSPLARSVDHLYRSRMDRGRLRWSGLAEDPSARGALHVADIDRHAFGALFERLTAQFALRPDWAPGQLDHVLADAVEKPEFGEPVFAAVTARGGTPVGAFFYHVRAGGIARVLQVLAAPGQAGPVVDCLIDHAAARGVAGLRGRTQPALLEAMLGRRIAFVHAASTVVHSRDQELVEAFRNAQGFMNGLAGEQWNRVFGGRFD</sequence>
<reference evidence="1 2" key="1">
    <citation type="journal article" date="2013" name="Genome Biol.">
        <title>Comparative genomics of the core and accessory genomes of 48 Sinorhizobium strains comprising five genospecies.</title>
        <authorList>
            <person name="Sugawara M."/>
            <person name="Epstein B."/>
            <person name="Badgley B.D."/>
            <person name="Unno T."/>
            <person name="Xu L."/>
            <person name="Reese J."/>
            <person name="Gyaneshwar P."/>
            <person name="Denny R."/>
            <person name="Mudge J."/>
            <person name="Bharti A.K."/>
            <person name="Farmer A.D."/>
            <person name="May G.D."/>
            <person name="Woodward J.E."/>
            <person name="Medigue C."/>
            <person name="Vallenet D."/>
            <person name="Lajus A."/>
            <person name="Rouy Z."/>
            <person name="Martinez-Vaz B."/>
            <person name="Tiffin P."/>
            <person name="Young N.D."/>
            <person name="Sadowsky M.J."/>
        </authorList>
    </citation>
    <scope>NUCLEOTIDE SEQUENCE [LARGE SCALE GENOMIC DNA]</scope>
    <source>
        <strain evidence="1 2">USDA4894</strain>
    </source>
</reference>
<comment type="caution">
    <text evidence="1">The sequence shown here is derived from an EMBL/GenBank/DDBJ whole genome shotgun (WGS) entry which is preliminary data.</text>
</comment>
<keyword evidence="2" id="KW-1185">Reference proteome</keyword>
<dbReference type="InterPro" id="IPR016181">
    <property type="entry name" value="Acyl_CoA_acyltransferase"/>
</dbReference>
<organism evidence="1 2">
    <name type="scientific">Sinorhizobium terangae</name>
    <dbReference type="NCBI Taxonomy" id="110322"/>
    <lineage>
        <taxon>Bacteria</taxon>
        <taxon>Pseudomonadati</taxon>
        <taxon>Pseudomonadota</taxon>
        <taxon>Alphaproteobacteria</taxon>
        <taxon>Hyphomicrobiales</taxon>
        <taxon>Rhizobiaceae</taxon>
        <taxon>Sinorhizobium/Ensifer group</taxon>
        <taxon>Sinorhizobium</taxon>
    </lineage>
</organism>
<dbReference type="OrthoDB" id="3658990at2"/>
<proteinExistence type="predicted"/>
<dbReference type="Proteomes" id="UP000439983">
    <property type="component" value="Unassembled WGS sequence"/>
</dbReference>
<dbReference type="RefSeq" id="WP_153441103.1">
    <property type="nucleotide sequence ID" value="NZ_CP121659.1"/>
</dbReference>
<evidence type="ECO:0000313" key="2">
    <source>
        <dbReference type="Proteomes" id="UP000439983"/>
    </source>
</evidence>